<accession>A0A2A9FDI4</accession>
<keyword evidence="3" id="KW-1185">Reference proteome</keyword>
<evidence type="ECO:0000259" key="1">
    <source>
        <dbReference type="Pfam" id="PF13340"/>
    </source>
</evidence>
<dbReference type="PANTHER" id="PTHR46637:SF1">
    <property type="entry name" value="BLL5188 PROTEIN"/>
    <property type="match status" value="1"/>
</dbReference>
<protein>
    <submittedName>
        <fullName evidence="2">Putative transposase of IS4/5 family DUF4096</fullName>
    </submittedName>
</protein>
<organism evidence="2 3">
    <name type="scientific">Amycolatopsis sulphurea</name>
    <dbReference type="NCBI Taxonomy" id="76022"/>
    <lineage>
        <taxon>Bacteria</taxon>
        <taxon>Bacillati</taxon>
        <taxon>Actinomycetota</taxon>
        <taxon>Actinomycetes</taxon>
        <taxon>Pseudonocardiales</taxon>
        <taxon>Pseudonocardiaceae</taxon>
        <taxon>Amycolatopsis</taxon>
    </lineage>
</organism>
<proteinExistence type="predicted"/>
<dbReference type="AlphaFoldDB" id="A0A2A9FDI4"/>
<reference evidence="2 3" key="1">
    <citation type="submission" date="2017-10" db="EMBL/GenBank/DDBJ databases">
        <title>Sequencing the genomes of 1000 actinobacteria strains.</title>
        <authorList>
            <person name="Klenk H.-P."/>
        </authorList>
    </citation>
    <scope>NUCLEOTIDE SEQUENCE [LARGE SCALE GENOMIC DNA]</scope>
    <source>
        <strain evidence="2 3">DSM 46092</strain>
    </source>
</reference>
<dbReference type="Pfam" id="PF13340">
    <property type="entry name" value="DUF4096"/>
    <property type="match status" value="1"/>
</dbReference>
<dbReference type="Proteomes" id="UP000243542">
    <property type="component" value="Unassembled WGS sequence"/>
</dbReference>
<dbReference type="InterPro" id="IPR025161">
    <property type="entry name" value="IS402-like_dom"/>
</dbReference>
<gene>
    <name evidence="2" type="ORF">ATK36_3581</name>
</gene>
<dbReference type="InterPro" id="IPR052909">
    <property type="entry name" value="Transposase_6_like"/>
</dbReference>
<dbReference type="EMBL" id="PDJK01000002">
    <property type="protein sequence ID" value="PFG48489.1"/>
    <property type="molecule type" value="Genomic_DNA"/>
</dbReference>
<evidence type="ECO:0000313" key="2">
    <source>
        <dbReference type="EMBL" id="PFG48489.1"/>
    </source>
</evidence>
<comment type="caution">
    <text evidence="2">The sequence shown here is derived from an EMBL/GenBank/DDBJ whole genome shotgun (WGS) entry which is preliminary data.</text>
</comment>
<feature type="domain" description="Insertion element IS402-like" evidence="1">
    <location>
        <begin position="15"/>
        <end position="91"/>
    </location>
</feature>
<evidence type="ECO:0000313" key="3">
    <source>
        <dbReference type="Proteomes" id="UP000243542"/>
    </source>
</evidence>
<name>A0A2A9FDI4_9PSEU</name>
<sequence length="110" mass="12149">MILACEDALSLRLVPDALWELVEPLIPKFGPRPQGGGTAPLPDRAVFTAIAYVLTSGCAWPDLPPPFGVPFQTAHRRFSQWTKAGLWRKLHRVGGFPRWQRGTSLLGLGF</sequence>
<dbReference type="PANTHER" id="PTHR46637">
    <property type="entry name" value="TIS1421-TRANSPOSASE PROTEIN A"/>
    <property type="match status" value="1"/>
</dbReference>